<dbReference type="InterPro" id="IPR012340">
    <property type="entry name" value="NA-bd_OB-fold"/>
</dbReference>
<protein>
    <recommendedName>
        <fullName evidence="4 5">Translation initiation factor IF-1</fullName>
    </recommendedName>
</protein>
<comment type="subunit">
    <text evidence="4">Component of the 30S ribosomal translation pre-initiation complex which assembles on the 30S ribosome in the order IF-2 and IF-3, IF-1 and N-formylmethionyl-tRNA(fMet); mRNA recruitment can occur at any time during PIC assembly.</text>
</comment>
<comment type="subcellular location">
    <subcellularLocation>
        <location evidence="4">Cytoplasm</location>
    </subcellularLocation>
</comment>
<keyword evidence="2 4" id="KW-0396">Initiation factor</keyword>
<dbReference type="PROSITE" id="PS50832">
    <property type="entry name" value="S1_IF1_TYPE"/>
    <property type="match status" value="1"/>
</dbReference>
<dbReference type="AlphaFoldDB" id="A0AA48IGN6"/>
<dbReference type="EMBL" id="AP027924">
    <property type="protein sequence ID" value="BED91615.1"/>
    <property type="molecule type" value="Genomic_DNA"/>
</dbReference>
<dbReference type="GO" id="GO:0003743">
    <property type="term" value="F:translation initiation factor activity"/>
    <property type="evidence" value="ECO:0007669"/>
    <property type="project" value="UniProtKB-UniRule"/>
</dbReference>
<dbReference type="GO" id="GO:0005829">
    <property type="term" value="C:cytosol"/>
    <property type="evidence" value="ECO:0007669"/>
    <property type="project" value="TreeGrafter"/>
</dbReference>
<dbReference type="Pfam" id="PF01176">
    <property type="entry name" value="eIF-1a"/>
    <property type="match status" value="1"/>
</dbReference>
<evidence type="ECO:0000256" key="2">
    <source>
        <dbReference type="ARBA" id="ARBA00022540"/>
    </source>
</evidence>
<dbReference type="InterPro" id="IPR006196">
    <property type="entry name" value="RNA-binding_domain_S1_IF1"/>
</dbReference>
<keyword evidence="4" id="KW-0699">rRNA-binding</keyword>
<sequence length="79" mass="8919">MAKDNLIEMEGKVVKILPNACFEVELLLNGSEEKRVVLCTLSGKLRMNNIRVLLGDSVKVEVSTYGLTRGRIIWRSKNK</sequence>
<organism evidence="7">
    <name type="scientific">Candidatus Improbicoccus pseudotrichonymphae</name>
    <dbReference type="NCBI Taxonomy" id="3033792"/>
    <lineage>
        <taxon>Bacteria</taxon>
        <taxon>Bacillati</taxon>
        <taxon>Bacillota</taxon>
        <taxon>Clostridia</taxon>
        <taxon>Candidatus Improbicoccus</taxon>
    </lineage>
</organism>
<evidence type="ECO:0000256" key="1">
    <source>
        <dbReference type="ARBA" id="ARBA00010939"/>
    </source>
</evidence>
<keyword evidence="3 4" id="KW-0648">Protein biosynthesis</keyword>
<dbReference type="NCBIfam" id="TIGR00008">
    <property type="entry name" value="infA"/>
    <property type="match status" value="1"/>
</dbReference>
<evidence type="ECO:0000313" key="7">
    <source>
        <dbReference type="EMBL" id="BED91615.1"/>
    </source>
</evidence>
<dbReference type="Gene3D" id="2.40.50.140">
    <property type="entry name" value="Nucleic acid-binding proteins"/>
    <property type="match status" value="1"/>
</dbReference>
<dbReference type="Proteomes" id="UP001337580">
    <property type="component" value="Chromosome"/>
</dbReference>
<comment type="similarity">
    <text evidence="1 4">Belongs to the IF-1 family.</text>
</comment>
<dbReference type="GO" id="GO:0019843">
    <property type="term" value="F:rRNA binding"/>
    <property type="evidence" value="ECO:0007669"/>
    <property type="project" value="UniProtKB-UniRule"/>
</dbReference>
<evidence type="ECO:0000259" key="6">
    <source>
        <dbReference type="PROSITE" id="PS50832"/>
    </source>
</evidence>
<dbReference type="HAMAP" id="MF_00075">
    <property type="entry name" value="IF_1"/>
    <property type="match status" value="1"/>
</dbReference>
<dbReference type="InterPro" id="IPR004368">
    <property type="entry name" value="TIF_IF1"/>
</dbReference>
<dbReference type="SUPFAM" id="SSF50249">
    <property type="entry name" value="Nucleic acid-binding proteins"/>
    <property type="match status" value="1"/>
</dbReference>
<gene>
    <name evidence="4" type="primary">infA</name>
    <name evidence="7" type="ORF">CfP315_0118</name>
</gene>
<dbReference type="FunFam" id="2.40.50.140:FF:000002">
    <property type="entry name" value="Translation initiation factor IF-1"/>
    <property type="match status" value="1"/>
</dbReference>
<dbReference type="GO" id="GO:0043022">
    <property type="term" value="F:ribosome binding"/>
    <property type="evidence" value="ECO:0007669"/>
    <property type="project" value="UniProtKB-UniRule"/>
</dbReference>
<dbReference type="PANTHER" id="PTHR33370">
    <property type="entry name" value="TRANSLATION INITIATION FACTOR IF-1, CHLOROPLASTIC"/>
    <property type="match status" value="1"/>
</dbReference>
<dbReference type="CDD" id="cd04451">
    <property type="entry name" value="S1_IF1"/>
    <property type="match status" value="1"/>
</dbReference>
<reference evidence="7" key="1">
    <citation type="journal article" date="2023" name="ISME J.">
        <title>Emergence of putative energy parasites within Clostridia revealed by genome analysis of a novel endosymbiotic clade.</title>
        <authorList>
            <person name="Takahashi K."/>
            <person name="Kuwahara H."/>
            <person name="Horikawa Y."/>
            <person name="Izawa K."/>
            <person name="Kato D."/>
            <person name="Inagaki T."/>
            <person name="Yuki M."/>
            <person name="Ohkuma M."/>
            <person name="Hongoh Y."/>
        </authorList>
    </citation>
    <scope>NUCLEOTIDE SEQUENCE</scope>
    <source>
        <strain evidence="7">CfP3-15</strain>
    </source>
</reference>
<evidence type="ECO:0000256" key="5">
    <source>
        <dbReference type="NCBIfam" id="TIGR00008"/>
    </source>
</evidence>
<feature type="domain" description="S1-like" evidence="6">
    <location>
        <begin position="1"/>
        <end position="77"/>
    </location>
</feature>
<dbReference type="PANTHER" id="PTHR33370:SF1">
    <property type="entry name" value="TRANSLATION INITIATION FACTOR IF-1, CHLOROPLASTIC"/>
    <property type="match status" value="1"/>
</dbReference>
<evidence type="ECO:0000256" key="3">
    <source>
        <dbReference type="ARBA" id="ARBA00022917"/>
    </source>
</evidence>
<keyword evidence="4" id="KW-0694">RNA-binding</keyword>
<proteinExistence type="inferred from homology"/>
<keyword evidence="4" id="KW-0963">Cytoplasm</keyword>
<accession>A0AA48IGN6</accession>
<dbReference type="KEGG" id="ips:CfP315_0118"/>
<comment type="function">
    <text evidence="4">One of the essential components for the initiation of protein synthesis. Stabilizes the binding of IF-2 and IF-3 on the 30S subunit to which N-formylmethionyl-tRNA(fMet) subsequently binds. Helps modulate mRNA selection, yielding the 30S pre-initiation complex (PIC). Upon addition of the 50S ribosomal subunit IF-1, IF-2 and IF-3 are released leaving the mature 70S translation initiation complex.</text>
</comment>
<name>A0AA48IGN6_9FIRM</name>
<evidence type="ECO:0000256" key="4">
    <source>
        <dbReference type="HAMAP-Rule" id="MF_00075"/>
    </source>
</evidence>